<protein>
    <recommendedName>
        <fullName evidence="1">AAA domain-containing protein</fullName>
    </recommendedName>
</protein>
<dbReference type="InterPro" id="IPR025669">
    <property type="entry name" value="AAA_dom"/>
</dbReference>
<keyword evidence="3" id="KW-1185">Reference proteome</keyword>
<sequence length="872" mass="100618">MLNEGGLKSALSEYLGPDSSLSLYKVSNNVYDVIAVSNIFKNLTTTERTDLIRNWVKEFTEDSTQLGFISLYTVSEAISLDLRIDELSKPELKLQTWFDLINSDKVKVQLSPDDNAKVVSFYSFKGGVGRTTALIHVAWILAQRGKKIVIVDMDLEAPSLHQALGPLKITPKKGLVDYLYERVNSLNDDEFDIQIADIIGEVASPKGSIFLVPAGNVTTDYISKVDDLRNLRFNDEEIWKKFREDLTDQLHPDIILVDSRTGINIWGALSLLQIADETMIFMNPTPQNTEGITSIVQSLYRVGQSPFIILSPVISGKAGKERALREWKKVNSVITENSLLEYSDDNDDPIMIPFTTEVALSDEYPNKSYIHLYNDIANQLDEETDKHILIQLLSSHERWRVLEDLSFSSIDAKEEKGTSVKALFQKTADFERFLDQATILIKGKKGTGKTQLYWTAINHLEIMRELAQSRLDRVIPISGHGPASGHPLRDDFNYINEELFQSKSSWESFWRGYALYRLIINKEAGLELPRNKHFEDLRNIFKKKPKSNEMWTSEHTKFVLSLSTNNEVKLLIRDALEQASKKLYDKNMYIWLLYDDLDQDIPEYSLIQKEAISGLFIFALTLENMQVRTIRPKIFLRTDIWHRLNFTNKSHLIGKDVELKWTREDFLKMALRQAQRSPLFDELISKFSPVVDINQASEETMEKALELLWGIDRERGRRSKKVSRWVYERLTDANGSTFPRALIYLLEGARNKELEYQDLFHIQAPKDRLLRAQSLNEGLLKASYARCDELRQEYKELDDLGFFGYLSQLKQITRLEPIKSWWSENGTGKFSSFNDFLDYIKLMGLAAEYDNEQWKFADIYVHGFEMNRIGKL</sequence>
<proteinExistence type="predicted"/>
<dbReference type="PANTHER" id="PTHR13696">
    <property type="entry name" value="P-LOOP CONTAINING NUCLEOSIDE TRIPHOSPHATE HYDROLASE"/>
    <property type="match status" value="1"/>
</dbReference>
<dbReference type="Proteomes" id="UP000186058">
    <property type="component" value="Unassembled WGS sequence"/>
</dbReference>
<dbReference type="InterPro" id="IPR027417">
    <property type="entry name" value="P-loop_NTPase"/>
</dbReference>
<reference evidence="2 3" key="1">
    <citation type="submission" date="2016-03" db="EMBL/GenBank/DDBJ databases">
        <authorList>
            <person name="Sant'Anna F.H."/>
            <person name="Ambrosini A."/>
            <person name="Souza R."/>
            <person name="Bach E."/>
            <person name="Fernandes G."/>
            <person name="Balsanelli E."/>
            <person name="Baura V.A."/>
            <person name="Souza E.M."/>
            <person name="Passaglia L."/>
        </authorList>
    </citation>
    <scope>NUCLEOTIDE SEQUENCE [LARGE SCALE GENOMIC DNA]</scope>
    <source>
        <strain evidence="2 3">P26E</strain>
    </source>
</reference>
<dbReference type="NCBIfam" id="NF047389">
    <property type="entry name" value="ATPase_Sll1717"/>
    <property type="match status" value="1"/>
</dbReference>
<accession>A0ABX3EG85</accession>
<dbReference type="EMBL" id="LVWI01000078">
    <property type="protein sequence ID" value="OKP81517.1"/>
    <property type="molecule type" value="Genomic_DNA"/>
</dbReference>
<dbReference type="SUPFAM" id="SSF52540">
    <property type="entry name" value="P-loop containing nucleoside triphosphate hydrolases"/>
    <property type="match status" value="1"/>
</dbReference>
<organism evidence="2 3">
    <name type="scientific">Paenibacillus helianthi</name>
    <dbReference type="NCBI Taxonomy" id="1349432"/>
    <lineage>
        <taxon>Bacteria</taxon>
        <taxon>Bacillati</taxon>
        <taxon>Bacillota</taxon>
        <taxon>Bacilli</taxon>
        <taxon>Bacillales</taxon>
        <taxon>Paenibacillaceae</taxon>
        <taxon>Paenibacillus</taxon>
    </lineage>
</organism>
<dbReference type="NCBIfam" id="NF047398">
    <property type="entry name" value="AAA_KGGVGR"/>
    <property type="match status" value="1"/>
</dbReference>
<feature type="domain" description="AAA" evidence="1">
    <location>
        <begin position="117"/>
        <end position="302"/>
    </location>
</feature>
<dbReference type="InterPro" id="IPR050678">
    <property type="entry name" value="DNA_Partitioning_ATPase"/>
</dbReference>
<dbReference type="Pfam" id="PF13614">
    <property type="entry name" value="AAA_31"/>
    <property type="match status" value="1"/>
</dbReference>
<evidence type="ECO:0000259" key="1">
    <source>
        <dbReference type="Pfam" id="PF13614"/>
    </source>
</evidence>
<gene>
    <name evidence="2" type="ORF">A3844_26060</name>
</gene>
<comment type="caution">
    <text evidence="2">The sequence shown here is derived from an EMBL/GenBank/DDBJ whole genome shotgun (WGS) entry which is preliminary data.</text>
</comment>
<dbReference type="PANTHER" id="PTHR13696:SF52">
    <property type="entry name" value="PARA FAMILY PROTEIN CT_582"/>
    <property type="match status" value="1"/>
</dbReference>
<name>A0ABX3EG85_9BACL</name>
<evidence type="ECO:0000313" key="3">
    <source>
        <dbReference type="Proteomes" id="UP000186058"/>
    </source>
</evidence>
<dbReference type="InterPro" id="IPR059206">
    <property type="entry name" value="Sll1717-like"/>
</dbReference>
<dbReference type="RefSeq" id="WP_074109030.1">
    <property type="nucleotide sequence ID" value="NZ_LVWI01000078.1"/>
</dbReference>
<evidence type="ECO:0000313" key="2">
    <source>
        <dbReference type="EMBL" id="OKP81517.1"/>
    </source>
</evidence>
<dbReference type="Gene3D" id="3.40.50.300">
    <property type="entry name" value="P-loop containing nucleotide triphosphate hydrolases"/>
    <property type="match status" value="1"/>
</dbReference>